<feature type="compositionally biased region" description="Acidic residues" evidence="1">
    <location>
        <begin position="14"/>
        <end position="24"/>
    </location>
</feature>
<evidence type="ECO:0000313" key="2">
    <source>
        <dbReference type="EMBL" id="EOX94010.1"/>
    </source>
</evidence>
<dbReference type="InParanoid" id="A0A061DMS4"/>
<organism evidence="2 3">
    <name type="scientific">Theobroma cacao</name>
    <name type="common">Cacao</name>
    <name type="synonym">Cocoa</name>
    <dbReference type="NCBI Taxonomy" id="3641"/>
    <lineage>
        <taxon>Eukaryota</taxon>
        <taxon>Viridiplantae</taxon>
        <taxon>Streptophyta</taxon>
        <taxon>Embryophyta</taxon>
        <taxon>Tracheophyta</taxon>
        <taxon>Spermatophyta</taxon>
        <taxon>Magnoliopsida</taxon>
        <taxon>eudicotyledons</taxon>
        <taxon>Gunneridae</taxon>
        <taxon>Pentapetalae</taxon>
        <taxon>rosids</taxon>
        <taxon>malvids</taxon>
        <taxon>Malvales</taxon>
        <taxon>Malvaceae</taxon>
        <taxon>Byttnerioideae</taxon>
        <taxon>Theobroma</taxon>
    </lineage>
</organism>
<name>A0A061DMS4_THECC</name>
<keyword evidence="3" id="KW-1185">Reference proteome</keyword>
<dbReference type="AlphaFoldDB" id="A0A061DMS4"/>
<accession>A0A061DMS4</accession>
<dbReference type="HOGENOM" id="CLU_2268685_0_0_1"/>
<dbReference type="EMBL" id="CM001879">
    <property type="protein sequence ID" value="EOX94010.1"/>
    <property type="molecule type" value="Genomic_DNA"/>
</dbReference>
<evidence type="ECO:0000313" key="3">
    <source>
        <dbReference type="Proteomes" id="UP000026915"/>
    </source>
</evidence>
<gene>
    <name evidence="2" type="ORF">TCM_003053</name>
</gene>
<proteinExistence type="predicted"/>
<protein>
    <submittedName>
        <fullName evidence="2">Uncharacterized protein</fullName>
    </submittedName>
</protein>
<reference evidence="2 3" key="1">
    <citation type="journal article" date="2013" name="Genome Biol.">
        <title>The genome sequence of the most widely cultivated cacao type and its use to identify candidate genes regulating pod color.</title>
        <authorList>
            <person name="Motamayor J.C."/>
            <person name="Mockaitis K."/>
            <person name="Schmutz J."/>
            <person name="Haiminen N."/>
            <person name="Iii D.L."/>
            <person name="Cornejo O."/>
            <person name="Findley S.D."/>
            <person name="Zheng P."/>
            <person name="Utro F."/>
            <person name="Royaert S."/>
            <person name="Saski C."/>
            <person name="Jenkins J."/>
            <person name="Podicheti R."/>
            <person name="Zhao M."/>
            <person name="Scheffler B.E."/>
            <person name="Stack J.C."/>
            <person name="Feltus F.A."/>
            <person name="Mustiga G.M."/>
            <person name="Amores F."/>
            <person name="Phillips W."/>
            <person name="Marelli J.P."/>
            <person name="May G.D."/>
            <person name="Shapiro H."/>
            <person name="Ma J."/>
            <person name="Bustamante C.D."/>
            <person name="Schnell R.J."/>
            <person name="Main D."/>
            <person name="Gilbert D."/>
            <person name="Parida L."/>
            <person name="Kuhn D.N."/>
        </authorList>
    </citation>
    <scope>NUCLEOTIDE SEQUENCE [LARGE SCALE GENOMIC DNA]</scope>
    <source>
        <strain evidence="3">cv. Matina 1-6</strain>
    </source>
</reference>
<dbReference type="Proteomes" id="UP000026915">
    <property type="component" value="Chromosome 1"/>
</dbReference>
<feature type="region of interest" description="Disordered" evidence="1">
    <location>
        <begin position="1"/>
        <end position="44"/>
    </location>
</feature>
<sequence>MGRYAHKREKQAEGDDNDDDDEDMPPQAKTKPSSSGMPSSLIRHISTDARLDAMRKTLEKMDSNLIYSMMQLRRNMTPSIMPWLHNLRMLIRIFSSCSNTKNP</sequence>
<dbReference type="Gramene" id="EOX94010">
    <property type="protein sequence ID" value="EOX94010"/>
    <property type="gene ID" value="TCM_003053"/>
</dbReference>
<evidence type="ECO:0000256" key="1">
    <source>
        <dbReference type="SAM" id="MobiDB-lite"/>
    </source>
</evidence>